<dbReference type="InterPro" id="IPR003959">
    <property type="entry name" value="ATPase_AAA_core"/>
</dbReference>
<keyword evidence="1" id="KW-0547">Nucleotide-binding</keyword>
<keyword evidence="1" id="KW-0067">ATP-binding</keyword>
<feature type="domain" description="AAA+ ATPase" evidence="3">
    <location>
        <begin position="213"/>
        <end position="352"/>
    </location>
</feature>
<comment type="caution">
    <text evidence="4">The sequence shown here is derived from an EMBL/GenBank/DDBJ whole genome shotgun (WGS) entry which is preliminary data.</text>
</comment>
<dbReference type="GO" id="GO:0005886">
    <property type="term" value="C:plasma membrane"/>
    <property type="evidence" value="ECO:0007669"/>
    <property type="project" value="TreeGrafter"/>
</dbReference>
<dbReference type="GO" id="GO:0030163">
    <property type="term" value="P:protein catabolic process"/>
    <property type="evidence" value="ECO:0007669"/>
    <property type="project" value="TreeGrafter"/>
</dbReference>
<evidence type="ECO:0000313" key="5">
    <source>
        <dbReference type="Proteomes" id="UP000588647"/>
    </source>
</evidence>
<dbReference type="InterPro" id="IPR000642">
    <property type="entry name" value="Peptidase_M41"/>
</dbReference>
<dbReference type="SUPFAM" id="SSF140990">
    <property type="entry name" value="FtsH protease domain-like"/>
    <property type="match status" value="1"/>
</dbReference>
<dbReference type="SUPFAM" id="SSF52540">
    <property type="entry name" value="P-loop containing nucleoside triphosphate hydrolases"/>
    <property type="match status" value="1"/>
</dbReference>
<dbReference type="InterPro" id="IPR003960">
    <property type="entry name" value="ATPase_AAA_CS"/>
</dbReference>
<evidence type="ECO:0000256" key="1">
    <source>
        <dbReference type="RuleBase" id="RU003651"/>
    </source>
</evidence>
<feature type="compositionally biased region" description="Basic and acidic residues" evidence="2">
    <location>
        <begin position="606"/>
        <end position="618"/>
    </location>
</feature>
<dbReference type="Pfam" id="PF00004">
    <property type="entry name" value="AAA"/>
    <property type="match status" value="1"/>
</dbReference>
<evidence type="ECO:0000256" key="2">
    <source>
        <dbReference type="SAM" id="MobiDB-lite"/>
    </source>
</evidence>
<dbReference type="RefSeq" id="WP_183205706.1">
    <property type="nucleotide sequence ID" value="NZ_JACIEM010000001.1"/>
</dbReference>
<dbReference type="Proteomes" id="UP000588647">
    <property type="component" value="Unassembled WGS sequence"/>
</dbReference>
<dbReference type="PANTHER" id="PTHR23076">
    <property type="entry name" value="METALLOPROTEASE M41 FTSH"/>
    <property type="match status" value="1"/>
</dbReference>
<dbReference type="EMBL" id="JACIEM010000001">
    <property type="protein sequence ID" value="MBB4001260.1"/>
    <property type="molecule type" value="Genomic_DNA"/>
</dbReference>
<comment type="similarity">
    <text evidence="1">Belongs to the AAA ATPase family.</text>
</comment>
<keyword evidence="5" id="KW-1185">Reference proteome</keyword>
<dbReference type="AlphaFoldDB" id="A0A7W6MMV0"/>
<dbReference type="GO" id="GO:0004176">
    <property type="term" value="F:ATP-dependent peptidase activity"/>
    <property type="evidence" value="ECO:0007669"/>
    <property type="project" value="InterPro"/>
</dbReference>
<protein>
    <submittedName>
        <fullName evidence="4">SpoVK/Ycf46/Vps4 family AAA+-type ATPase</fullName>
    </submittedName>
</protein>
<dbReference type="GO" id="GO:0004222">
    <property type="term" value="F:metalloendopeptidase activity"/>
    <property type="evidence" value="ECO:0007669"/>
    <property type="project" value="InterPro"/>
</dbReference>
<proteinExistence type="inferred from homology"/>
<evidence type="ECO:0000259" key="3">
    <source>
        <dbReference type="SMART" id="SM00382"/>
    </source>
</evidence>
<sequence length="659" mass="71100">MLHNVPCTIGIVGVDEGSITAITYGARDILGAWVVGSLGHDVSIYDRTGSRRRNLDKDLRSLIVEAAKGGDRSAVLLDTMDDVSPAFSASAEGIVVLEPVDRALVRAAFMVTAKRAPGPEGLDLVASLPLDLIDSVIAPRRSVERSLGIAKRLLAAVRSEGHPVDDAAEVPEEPVDGPRLEDLSGLGEVGEWGNDLVRDLADYRSGAIPWSDVDRGVLVAGPPGVGKTMFAGALARSCGIPLHIHSCASWQSRGHLGDLLKAMTRAFDEARRAAPCILFLDEMDAFGSRTDPGDRYAAYSRQVIDGLLEQLDGAKGREGVVVVGATNHANLIDEAILRPGRLERVLVIQHPDRTARVGILRHHLRGTLERADLRPVAERLEGSTGAEIELLVRDARRRARKRREEMRLADIEASAPSTEECSDALFRRICVHEAGHLVVGALLADISGSDPIEAKVDRRLYVGVANRTDFVRRSGFDLTRDSFLAEITTLLAGLAAEEEVLESRGSGAGGVSACDLRSATELATAMEVAHGLGEALLHRAKARERLDALLDNDGDLRRRVSRTLDECFGRARELVESERRVIERVAQELASFGMCSASIIDRATRQDLETGTSRERKGSYVRQTGTRAGSRTFPIALRPRTEDQAGSAAVGQSAPPRES</sequence>
<dbReference type="Gene3D" id="3.40.50.300">
    <property type="entry name" value="P-loop containing nucleotide triphosphate hydrolases"/>
    <property type="match status" value="1"/>
</dbReference>
<feature type="region of interest" description="Disordered" evidence="2">
    <location>
        <begin position="606"/>
        <end position="659"/>
    </location>
</feature>
<dbReference type="GO" id="GO:0006508">
    <property type="term" value="P:proteolysis"/>
    <property type="evidence" value="ECO:0007669"/>
    <property type="project" value="InterPro"/>
</dbReference>
<evidence type="ECO:0000313" key="4">
    <source>
        <dbReference type="EMBL" id="MBB4001260.1"/>
    </source>
</evidence>
<dbReference type="InterPro" id="IPR027417">
    <property type="entry name" value="P-loop_NTPase"/>
</dbReference>
<dbReference type="Gene3D" id="1.10.8.60">
    <property type="match status" value="1"/>
</dbReference>
<dbReference type="GO" id="GO:0005524">
    <property type="term" value="F:ATP binding"/>
    <property type="evidence" value="ECO:0007669"/>
    <property type="project" value="UniProtKB-KW"/>
</dbReference>
<dbReference type="SMART" id="SM00382">
    <property type="entry name" value="AAA"/>
    <property type="match status" value="1"/>
</dbReference>
<dbReference type="InterPro" id="IPR037219">
    <property type="entry name" value="Peptidase_M41-like"/>
</dbReference>
<organism evidence="4 5">
    <name type="scientific">Aurantimonas endophytica</name>
    <dbReference type="NCBI Taxonomy" id="1522175"/>
    <lineage>
        <taxon>Bacteria</taxon>
        <taxon>Pseudomonadati</taxon>
        <taxon>Pseudomonadota</taxon>
        <taxon>Alphaproteobacteria</taxon>
        <taxon>Hyphomicrobiales</taxon>
        <taxon>Aurantimonadaceae</taxon>
        <taxon>Aurantimonas</taxon>
    </lineage>
</organism>
<dbReference type="Pfam" id="PF01434">
    <property type="entry name" value="Peptidase_M41"/>
    <property type="match status" value="1"/>
</dbReference>
<name>A0A7W6MMV0_9HYPH</name>
<dbReference type="Gene3D" id="1.20.58.760">
    <property type="entry name" value="Peptidase M41"/>
    <property type="match status" value="1"/>
</dbReference>
<dbReference type="PROSITE" id="PS00674">
    <property type="entry name" value="AAA"/>
    <property type="match status" value="1"/>
</dbReference>
<gene>
    <name evidence="4" type="ORF">GGR03_000307</name>
</gene>
<accession>A0A7W6MMV0</accession>
<dbReference type="PANTHER" id="PTHR23076:SF97">
    <property type="entry name" value="ATP-DEPENDENT ZINC METALLOPROTEASE YME1L1"/>
    <property type="match status" value="1"/>
</dbReference>
<dbReference type="GO" id="GO:0016887">
    <property type="term" value="F:ATP hydrolysis activity"/>
    <property type="evidence" value="ECO:0007669"/>
    <property type="project" value="InterPro"/>
</dbReference>
<reference evidence="4 5" key="1">
    <citation type="submission" date="2020-08" db="EMBL/GenBank/DDBJ databases">
        <title>Genomic Encyclopedia of Type Strains, Phase IV (KMG-IV): sequencing the most valuable type-strain genomes for metagenomic binning, comparative biology and taxonomic classification.</title>
        <authorList>
            <person name="Goeker M."/>
        </authorList>
    </citation>
    <scope>NUCLEOTIDE SEQUENCE [LARGE SCALE GENOMIC DNA]</scope>
    <source>
        <strain evidence="4 5">DSM 103570</strain>
    </source>
</reference>
<dbReference type="CDD" id="cd19481">
    <property type="entry name" value="RecA-like_protease"/>
    <property type="match status" value="1"/>
</dbReference>
<dbReference type="InterPro" id="IPR003593">
    <property type="entry name" value="AAA+_ATPase"/>
</dbReference>